<dbReference type="Proteomes" id="UP001312908">
    <property type="component" value="Unassembled WGS sequence"/>
</dbReference>
<protein>
    <submittedName>
        <fullName evidence="1">Uncharacterized protein</fullName>
    </submittedName>
</protein>
<gene>
    <name evidence="1" type="ORF">DOFOFD_00405</name>
</gene>
<evidence type="ECO:0000313" key="2">
    <source>
        <dbReference type="Proteomes" id="UP001312908"/>
    </source>
</evidence>
<dbReference type="EMBL" id="JAWJZY010000001">
    <property type="protein sequence ID" value="MEE8657483.1"/>
    <property type="molecule type" value="Genomic_DNA"/>
</dbReference>
<name>A0ABU7TYV2_9PROT</name>
<sequence>MRAKRSFITFRRIDSTPRHMKLWSGFCSDWLENRLVITKPAGGSEGFG</sequence>
<comment type="caution">
    <text evidence="1">The sequence shown here is derived from an EMBL/GenBank/DDBJ whole genome shotgun (WGS) entry which is preliminary data.</text>
</comment>
<proteinExistence type="predicted"/>
<accession>A0ABU7TYV2</accession>
<reference evidence="1 2" key="1">
    <citation type="submission" date="2023-10" db="EMBL/GenBank/DDBJ databases">
        <title>Sorlinia euscelidii gen. nov., sp. nov., an acetic acid bacteria isolated from the gut of Euscelidius variegatus emitter.</title>
        <authorList>
            <person name="Michoud G."/>
            <person name="Marasco R."/>
            <person name="Seferji K."/>
            <person name="Gonella E."/>
            <person name="Garuglieri E."/>
            <person name="Alma A."/>
            <person name="Mapelli F."/>
            <person name="Borin S."/>
            <person name="Daffonchio D."/>
            <person name="Crotti E."/>
        </authorList>
    </citation>
    <scope>NUCLEOTIDE SEQUENCE [LARGE SCALE GENOMIC DNA]</scope>
    <source>
        <strain evidence="1 2">EV16P</strain>
    </source>
</reference>
<organism evidence="1 2">
    <name type="scientific">Sorlinia euscelidii</name>
    <dbReference type="NCBI Taxonomy" id="3081148"/>
    <lineage>
        <taxon>Bacteria</taxon>
        <taxon>Pseudomonadati</taxon>
        <taxon>Pseudomonadota</taxon>
        <taxon>Alphaproteobacteria</taxon>
        <taxon>Acetobacterales</taxon>
        <taxon>Acetobacteraceae</taxon>
        <taxon>Sorlinia</taxon>
    </lineage>
</organism>
<evidence type="ECO:0000313" key="1">
    <source>
        <dbReference type="EMBL" id="MEE8657483.1"/>
    </source>
</evidence>
<keyword evidence="2" id="KW-1185">Reference proteome</keyword>